<dbReference type="STRING" id="67003.A0A1X0P013"/>
<sequence>STGTGFAAAPAAPLGKAASGFGANTTGGFGANTTGGFGTNTTGTTGGFGANTTGTTGGFGTNTTGTTGGFGTNTTGTTGGFGANTTGTTGGFGANTTGTTGGFGANTTGTTGGFGANTTGTIGGFGGTSTGGFGGLGTTSAIGGQTQVPPYKGIKGPGFSTDWARSVNFSTLRDDVLFEDLPLPLQQHLLELHSFIQAEQDAKRFLESFLTDSLGSSGGDGSTSYRELLKKIAKLTVGENAVDAIRVDCFEREVSAQHLGQLLEKCEEEVTQYSKNVWEPLSDQDFTQRRLGNRSEPPSEPFQRCLRDIQVRMEDISAAVRELELAVLPDGQRQRRVTNTDGNTANTINTESSPSAALFSRYSVGPETLEVSSDLRCAVSSHPILQMNTTLSNELTTLLNLAAWTSRLHTRADAARDLFAHLYGASEAEVLLAQKHQQSPTGPKRPFSLHTKTSPSPFSDVEYKTIGDIHRRSIGLDPLGALGNGDRKMQYDVLLERQHQGSAPKTVSTTNVGFGDPKTSSGITAPGSAPVPAPAPAPSAAVAGTGGLLNAGATATATAGTGATATATATAAPAASMGFGLPASSTAGVGSGTTFGGLSNATGSGFSSNKKGRS</sequence>
<feature type="compositionally biased region" description="Polar residues" evidence="1">
    <location>
        <begin position="500"/>
        <end position="523"/>
    </location>
</feature>
<dbReference type="RefSeq" id="XP_028884204.1">
    <property type="nucleotide sequence ID" value="XM_029024427.1"/>
</dbReference>
<evidence type="ECO:0000256" key="1">
    <source>
        <dbReference type="SAM" id="MobiDB-lite"/>
    </source>
</evidence>
<organism evidence="2 3">
    <name type="scientific">Trypanosoma theileri</name>
    <dbReference type="NCBI Taxonomy" id="67003"/>
    <lineage>
        <taxon>Eukaryota</taxon>
        <taxon>Discoba</taxon>
        <taxon>Euglenozoa</taxon>
        <taxon>Kinetoplastea</taxon>
        <taxon>Metakinetoplastina</taxon>
        <taxon>Trypanosomatida</taxon>
        <taxon>Trypanosomatidae</taxon>
        <taxon>Trypanosoma</taxon>
    </lineage>
</organism>
<comment type="caution">
    <text evidence="2">The sequence shown here is derived from an EMBL/GenBank/DDBJ whole genome shotgun (WGS) entry which is preliminary data.</text>
</comment>
<dbReference type="EMBL" id="NBCO01000009">
    <property type="protein sequence ID" value="ORC90138.1"/>
    <property type="molecule type" value="Genomic_DNA"/>
</dbReference>
<gene>
    <name evidence="2" type="ORF">TM35_000091880</name>
</gene>
<dbReference type="OrthoDB" id="273765at2759"/>
<feature type="region of interest" description="Disordered" evidence="1">
    <location>
        <begin position="53"/>
        <end position="76"/>
    </location>
</feature>
<reference evidence="2 3" key="1">
    <citation type="submission" date="2017-03" db="EMBL/GenBank/DDBJ databases">
        <title>An alternative strategy for trypanosome survival in the mammalian bloodstream revealed through genome and transcriptome analysis of the ubiquitous bovine parasite Trypanosoma (Megatrypanum) theileri.</title>
        <authorList>
            <person name="Kelly S."/>
            <person name="Ivens A."/>
            <person name="Mott A."/>
            <person name="O'Neill E."/>
            <person name="Emms D."/>
            <person name="Macleod O."/>
            <person name="Voorheis P."/>
            <person name="Matthews J."/>
            <person name="Matthews K."/>
            <person name="Carrington M."/>
        </authorList>
    </citation>
    <scope>NUCLEOTIDE SEQUENCE [LARGE SCALE GENOMIC DNA]</scope>
    <source>
        <strain evidence="2">Edinburgh</strain>
    </source>
</reference>
<feature type="region of interest" description="Disordered" evidence="1">
    <location>
        <begin position="589"/>
        <end position="614"/>
    </location>
</feature>
<dbReference type="VEuPathDB" id="TriTrypDB:TM35_000091880"/>
<dbReference type="Proteomes" id="UP000192257">
    <property type="component" value="Unassembled WGS sequence"/>
</dbReference>
<accession>A0A1X0P013</accession>
<proteinExistence type="predicted"/>
<dbReference type="GeneID" id="39984207"/>
<feature type="non-terminal residue" evidence="2">
    <location>
        <position position="1"/>
    </location>
</feature>
<dbReference type="PANTHER" id="PTHR40903:SF1">
    <property type="entry name" value="HYPHALLY REGULATED CELL WALL PROTEIN 3"/>
    <property type="match status" value="1"/>
</dbReference>
<feature type="region of interest" description="Disordered" evidence="1">
    <location>
        <begin position="499"/>
        <end position="538"/>
    </location>
</feature>
<protein>
    <submittedName>
        <fullName evidence="2">Putative nucleoporin (NUP54/57)</fullName>
    </submittedName>
</protein>
<evidence type="ECO:0000313" key="3">
    <source>
        <dbReference type="Proteomes" id="UP000192257"/>
    </source>
</evidence>
<evidence type="ECO:0000313" key="2">
    <source>
        <dbReference type="EMBL" id="ORC90138.1"/>
    </source>
</evidence>
<dbReference type="PANTHER" id="PTHR40903">
    <property type="entry name" value="GLYCINE-RICH CELL WALL STRUCTURAL PROTEIN 1-LIKE"/>
    <property type="match status" value="1"/>
</dbReference>
<name>A0A1X0P013_9TRYP</name>
<dbReference type="AlphaFoldDB" id="A0A1X0P013"/>
<feature type="compositionally biased region" description="Polar residues" evidence="1">
    <location>
        <begin position="596"/>
        <end position="614"/>
    </location>
</feature>
<keyword evidence="3" id="KW-1185">Reference proteome</keyword>